<dbReference type="Proteomes" id="UP000030233">
    <property type="component" value="Segment"/>
</dbReference>
<reference evidence="1 2" key="1">
    <citation type="journal article" date="2015" name="Appl. Environ. Microbiol.">
        <title>Effects of actin-like proteins encoded by two Bacillus pumilus phages on unstable lysogeny, revealed by genomic analysis.</title>
        <authorList>
            <person name="Yuan Y."/>
            <person name="Peng Q."/>
            <person name="Wu D."/>
            <person name="Kou Z."/>
            <person name="Wu Y."/>
            <person name="Liu P."/>
            <person name="Gao M."/>
        </authorList>
    </citation>
    <scope>NUCLEOTIDE SEQUENCE [LARGE SCALE GENOMIC DNA]</scope>
</reference>
<organism evidence="1 2">
    <name type="scientific">Bacillus phage Bp8p-T</name>
    <dbReference type="NCBI Taxonomy" id="1445811"/>
    <lineage>
        <taxon>Viruses</taxon>
        <taxon>Duplodnaviria</taxon>
        <taxon>Heunggongvirae</taxon>
        <taxon>Uroviricota</taxon>
        <taxon>Caudoviricetes</taxon>
        <taxon>Herelleviridae</taxon>
        <taxon>Bastillevirinae</taxon>
        <taxon>Agatevirus</taxon>
        <taxon>Agatevirus Bp8pC</taxon>
    </lineage>
</organism>
<proteinExistence type="predicted"/>
<dbReference type="EMBL" id="KJ010548">
    <property type="protein sequence ID" value="AHJ87824.1"/>
    <property type="molecule type" value="Genomic_DNA"/>
</dbReference>
<name>A0A0A0PJD9_9CAUD</name>
<evidence type="ECO:0000313" key="1">
    <source>
        <dbReference type="EMBL" id="AHJ87824.1"/>
    </source>
</evidence>
<sequence>MSTRKQEFNDIKEYVLSNLDLTIDTIDSLYHYDRTLEEFHVYRNIQDTVNAMFNKPYELAQAISKGVYNIDHPYFYLEDNEIHSVTKQEYIDTIRENITNITETFMTHELTCLYFTKDVTLLQKYSRP</sequence>
<protein>
    <submittedName>
        <fullName evidence="1">Uncharacterized protein</fullName>
    </submittedName>
</protein>
<evidence type="ECO:0000313" key="2">
    <source>
        <dbReference type="Proteomes" id="UP000030233"/>
    </source>
</evidence>
<accession>A0A0A0PJD9</accession>
<gene>
    <name evidence="1" type="ORF">Bp8pT_183</name>
</gene>